<proteinExistence type="predicted"/>
<organism evidence="1">
    <name type="scientific">Rhizophora mucronata</name>
    <name type="common">Asiatic mangrove</name>
    <dbReference type="NCBI Taxonomy" id="61149"/>
    <lineage>
        <taxon>Eukaryota</taxon>
        <taxon>Viridiplantae</taxon>
        <taxon>Streptophyta</taxon>
        <taxon>Embryophyta</taxon>
        <taxon>Tracheophyta</taxon>
        <taxon>Spermatophyta</taxon>
        <taxon>Magnoliopsida</taxon>
        <taxon>eudicotyledons</taxon>
        <taxon>Gunneridae</taxon>
        <taxon>Pentapetalae</taxon>
        <taxon>rosids</taxon>
        <taxon>fabids</taxon>
        <taxon>Malpighiales</taxon>
        <taxon>Rhizophoraceae</taxon>
        <taxon>Rhizophora</taxon>
    </lineage>
</organism>
<name>A0A2P2NRB7_RHIMU</name>
<reference evidence="1" key="1">
    <citation type="submission" date="2018-02" db="EMBL/GenBank/DDBJ databases">
        <title>Rhizophora mucronata_Transcriptome.</title>
        <authorList>
            <person name="Meera S.P."/>
            <person name="Sreeshan A."/>
            <person name="Augustine A."/>
        </authorList>
    </citation>
    <scope>NUCLEOTIDE SEQUENCE</scope>
    <source>
        <tissue evidence="1">Leaf</tissue>
    </source>
</reference>
<sequence>MQTLLLNTNFLTKHKPCEIWTIINPFGEEKNLNLSMVNPPTYNPLG</sequence>
<dbReference type="EMBL" id="GGEC01064476">
    <property type="protein sequence ID" value="MBX44960.1"/>
    <property type="molecule type" value="Transcribed_RNA"/>
</dbReference>
<protein>
    <submittedName>
        <fullName evidence="1">Uncharacterized protein</fullName>
    </submittedName>
</protein>
<evidence type="ECO:0000313" key="1">
    <source>
        <dbReference type="EMBL" id="MBX44960.1"/>
    </source>
</evidence>
<dbReference type="AlphaFoldDB" id="A0A2P2NRB7"/>
<accession>A0A2P2NRB7</accession>